<keyword evidence="2" id="KW-0472">Membrane</keyword>
<feature type="transmembrane region" description="Helical" evidence="2">
    <location>
        <begin position="64"/>
        <end position="86"/>
    </location>
</feature>
<accession>A0AAD7DLN8</accession>
<name>A0AAD7DLN8_MYCRO</name>
<gene>
    <name evidence="3" type="ORF">B0H17DRAFT_1200145</name>
</gene>
<dbReference type="Proteomes" id="UP001221757">
    <property type="component" value="Unassembled WGS sequence"/>
</dbReference>
<reference evidence="3" key="1">
    <citation type="submission" date="2023-03" db="EMBL/GenBank/DDBJ databases">
        <title>Massive genome expansion in bonnet fungi (Mycena s.s.) driven by repeated elements and novel gene families across ecological guilds.</title>
        <authorList>
            <consortium name="Lawrence Berkeley National Laboratory"/>
            <person name="Harder C.B."/>
            <person name="Miyauchi S."/>
            <person name="Viragh M."/>
            <person name="Kuo A."/>
            <person name="Thoen E."/>
            <person name="Andreopoulos B."/>
            <person name="Lu D."/>
            <person name="Skrede I."/>
            <person name="Drula E."/>
            <person name="Henrissat B."/>
            <person name="Morin E."/>
            <person name="Kohler A."/>
            <person name="Barry K."/>
            <person name="LaButti K."/>
            <person name="Morin E."/>
            <person name="Salamov A."/>
            <person name="Lipzen A."/>
            <person name="Mereny Z."/>
            <person name="Hegedus B."/>
            <person name="Baldrian P."/>
            <person name="Stursova M."/>
            <person name="Weitz H."/>
            <person name="Taylor A."/>
            <person name="Grigoriev I.V."/>
            <person name="Nagy L.G."/>
            <person name="Martin F."/>
            <person name="Kauserud H."/>
        </authorList>
    </citation>
    <scope>NUCLEOTIDE SEQUENCE</scope>
    <source>
        <strain evidence="3">CBHHK067</strain>
    </source>
</reference>
<protein>
    <submittedName>
        <fullName evidence="3">Uncharacterized protein</fullName>
    </submittedName>
</protein>
<proteinExistence type="predicted"/>
<dbReference type="AlphaFoldDB" id="A0AAD7DLN8"/>
<keyword evidence="2" id="KW-1133">Transmembrane helix</keyword>
<evidence type="ECO:0000313" key="3">
    <source>
        <dbReference type="EMBL" id="KAJ7693081.1"/>
    </source>
</evidence>
<evidence type="ECO:0000313" key="4">
    <source>
        <dbReference type="Proteomes" id="UP001221757"/>
    </source>
</evidence>
<keyword evidence="4" id="KW-1185">Reference proteome</keyword>
<organism evidence="3 4">
    <name type="scientific">Mycena rosella</name>
    <name type="common">Pink bonnet</name>
    <name type="synonym">Agaricus rosellus</name>
    <dbReference type="NCBI Taxonomy" id="1033263"/>
    <lineage>
        <taxon>Eukaryota</taxon>
        <taxon>Fungi</taxon>
        <taxon>Dikarya</taxon>
        <taxon>Basidiomycota</taxon>
        <taxon>Agaricomycotina</taxon>
        <taxon>Agaricomycetes</taxon>
        <taxon>Agaricomycetidae</taxon>
        <taxon>Agaricales</taxon>
        <taxon>Marasmiineae</taxon>
        <taxon>Mycenaceae</taxon>
        <taxon>Mycena</taxon>
    </lineage>
</organism>
<keyword evidence="2" id="KW-0812">Transmembrane</keyword>
<sequence>MSASPMDDTEDCRNMHTRGVRRAKDAPANIISSRPFASSTSPRKADLSYAARSNPPAPVADGTILLSTVMIIALIVATAAIALCLFHRSQRTMKTHAKHLGGTVSPFALIAVQSDSLPTAQYSSDPGNSGESTLRQPVSRPRSTLTVPDNSDARNSITSTLRRQHLQNELRAVQEKLVDIEDLERHGSVAATQISGLAAATNSTKTATGTGVEHKKHTQ</sequence>
<evidence type="ECO:0000256" key="2">
    <source>
        <dbReference type="SAM" id="Phobius"/>
    </source>
</evidence>
<feature type="region of interest" description="Disordered" evidence="1">
    <location>
        <begin position="118"/>
        <end position="154"/>
    </location>
</feature>
<evidence type="ECO:0000256" key="1">
    <source>
        <dbReference type="SAM" id="MobiDB-lite"/>
    </source>
</evidence>
<dbReference type="EMBL" id="JARKIE010000048">
    <property type="protein sequence ID" value="KAJ7693081.1"/>
    <property type="molecule type" value="Genomic_DNA"/>
</dbReference>
<comment type="caution">
    <text evidence="3">The sequence shown here is derived from an EMBL/GenBank/DDBJ whole genome shotgun (WGS) entry which is preliminary data.</text>
</comment>